<evidence type="ECO:0000313" key="5">
    <source>
        <dbReference type="Proteomes" id="UP000587070"/>
    </source>
</evidence>
<dbReference type="InterPro" id="IPR014756">
    <property type="entry name" value="Ig_E-set"/>
</dbReference>
<evidence type="ECO:0000259" key="3">
    <source>
        <dbReference type="Pfam" id="PF13501"/>
    </source>
</evidence>
<name>A0A840G3T8_RHOTE</name>
<gene>
    <name evidence="4" type="ORF">GGD90_000029</name>
</gene>
<dbReference type="EMBL" id="JACIGE010000001">
    <property type="protein sequence ID" value="MBB4245680.1"/>
    <property type="molecule type" value="Genomic_DNA"/>
</dbReference>
<keyword evidence="5" id="KW-1185">Reference proteome</keyword>
<feature type="domain" description="Ig-like SoxY" evidence="3">
    <location>
        <begin position="45"/>
        <end position="147"/>
    </location>
</feature>
<dbReference type="Pfam" id="PF08770">
    <property type="entry name" value="SoxZ"/>
    <property type="match status" value="1"/>
</dbReference>
<keyword evidence="1" id="KW-0732">Signal</keyword>
<dbReference type="Proteomes" id="UP000587070">
    <property type="component" value="Unassembled WGS sequence"/>
</dbReference>
<feature type="domain" description="Sulphur oxidation protein SoxZ" evidence="2">
    <location>
        <begin position="176"/>
        <end position="255"/>
    </location>
</feature>
<proteinExistence type="predicted"/>
<dbReference type="Gene3D" id="2.60.40.2470">
    <property type="entry name" value="SoxY domain"/>
    <property type="match status" value="1"/>
</dbReference>
<feature type="chain" id="PRO_5032929301" evidence="1">
    <location>
        <begin position="26"/>
        <end position="258"/>
    </location>
</feature>
<organism evidence="4 5">
    <name type="scientific">Rhodocyclus tenuis</name>
    <name type="common">Rhodospirillum tenue</name>
    <dbReference type="NCBI Taxonomy" id="1066"/>
    <lineage>
        <taxon>Bacteria</taxon>
        <taxon>Pseudomonadati</taxon>
        <taxon>Pseudomonadota</taxon>
        <taxon>Betaproteobacteria</taxon>
        <taxon>Rhodocyclales</taxon>
        <taxon>Rhodocyclaceae</taxon>
        <taxon>Rhodocyclus</taxon>
    </lineage>
</organism>
<dbReference type="InterPro" id="IPR032711">
    <property type="entry name" value="SoxY"/>
</dbReference>
<dbReference type="Pfam" id="PF13501">
    <property type="entry name" value="SoxY"/>
    <property type="match status" value="1"/>
</dbReference>
<dbReference type="Gene3D" id="2.60.40.10">
    <property type="entry name" value="Immunoglobulins"/>
    <property type="match status" value="1"/>
</dbReference>
<evidence type="ECO:0000313" key="4">
    <source>
        <dbReference type="EMBL" id="MBB4245680.1"/>
    </source>
</evidence>
<comment type="caution">
    <text evidence="4">The sequence shown here is derived from an EMBL/GenBank/DDBJ whole genome shotgun (WGS) entry which is preliminary data.</text>
</comment>
<reference evidence="4 5" key="1">
    <citation type="submission" date="2020-08" db="EMBL/GenBank/DDBJ databases">
        <title>Genome sequencing of Purple Non-Sulfur Bacteria from various extreme environments.</title>
        <authorList>
            <person name="Mayer M."/>
        </authorList>
    </citation>
    <scope>NUCLEOTIDE SEQUENCE [LARGE SCALE GENOMIC DNA]</scope>
    <source>
        <strain evidence="4 5">2761</strain>
    </source>
</reference>
<dbReference type="InterPro" id="IPR030831">
    <property type="entry name" value="Fuse-rel_SoxYZ"/>
</dbReference>
<evidence type="ECO:0000259" key="2">
    <source>
        <dbReference type="Pfam" id="PF08770"/>
    </source>
</evidence>
<dbReference type="RefSeq" id="WP_228273754.1">
    <property type="nucleotide sequence ID" value="NZ_JACIGE010000001.1"/>
</dbReference>
<protein>
    <submittedName>
        <fullName evidence="4">Sulfur-oxidizing protein SoxY</fullName>
    </submittedName>
</protein>
<evidence type="ECO:0000256" key="1">
    <source>
        <dbReference type="SAM" id="SignalP"/>
    </source>
</evidence>
<accession>A0A840G3T8</accession>
<sequence length="258" mass="27126">MSVPARLAMSLLVALGASGTLPASAFAAAADPLASARWEEMRRGVLGGTAAVFDAQVKVLAPANAENPTQVPVTVDATALADVAEVVVFADFNPIVEVLRFYPESAAALLGFRVKLQQSTPLRAAARGADGVWHVGGSWVNTVGGGCTAPSAAAASTAWQSRLNEVSGRQWQLGAERVRLRLRVVHPMDTGLVAGTPSFHLDDVELRGASGERLMRLRLFEPVAENPVFTIEYRAPGQTLVCTGGDNNGNRFSARIAP</sequence>
<feature type="signal peptide" evidence="1">
    <location>
        <begin position="1"/>
        <end position="25"/>
    </location>
</feature>
<dbReference type="InterPro" id="IPR038162">
    <property type="entry name" value="SoxY_sf"/>
</dbReference>
<dbReference type="InterPro" id="IPR013783">
    <property type="entry name" value="Ig-like_fold"/>
</dbReference>
<dbReference type="NCBIfam" id="TIGR04557">
    <property type="entry name" value="fuse_rel_SoxYZ"/>
    <property type="match status" value="1"/>
</dbReference>
<dbReference type="AlphaFoldDB" id="A0A840G3T8"/>
<dbReference type="InterPro" id="IPR014880">
    <property type="entry name" value="SoxZ_dom"/>
</dbReference>
<dbReference type="SUPFAM" id="SSF81296">
    <property type="entry name" value="E set domains"/>
    <property type="match status" value="1"/>
</dbReference>